<evidence type="ECO:0000313" key="7">
    <source>
        <dbReference type="Ensembl" id="ENSSDAP00000001805.1"/>
    </source>
</evidence>
<sequence length="127" mass="15080">MDCPQRDSLPQDLSKALKEATKEVHAQTENAKFMRNFQRGQVTRKSFKLVMESLYHVYVALEEEIEHNKDNPVLAPLYFPKELYRGAYSIVYICHIYIFFFIHSSIERHLGWLVPQFGYCELCCYKH</sequence>
<dbReference type="Proteomes" id="UP000694422">
    <property type="component" value="Unplaced"/>
</dbReference>
<reference evidence="7" key="2">
    <citation type="submission" date="2025-09" db="UniProtKB">
        <authorList>
            <consortium name="Ensembl"/>
        </authorList>
    </citation>
    <scope>IDENTIFICATION</scope>
</reference>
<dbReference type="InterPro" id="IPR016084">
    <property type="entry name" value="Haem_Oase-like_multi-hlx"/>
</dbReference>
<evidence type="ECO:0000256" key="5">
    <source>
        <dbReference type="ARBA" id="ARBA00046441"/>
    </source>
</evidence>
<evidence type="ECO:0000256" key="3">
    <source>
        <dbReference type="ARBA" id="ARBA00037869"/>
    </source>
</evidence>
<evidence type="ECO:0000256" key="2">
    <source>
        <dbReference type="ARBA" id="ARBA00037361"/>
    </source>
</evidence>
<accession>A0A8C9P1E3</accession>
<dbReference type="GO" id="GO:0006788">
    <property type="term" value="P:heme oxidation"/>
    <property type="evidence" value="ECO:0007669"/>
    <property type="project" value="InterPro"/>
</dbReference>
<dbReference type="Gene3D" id="1.20.910.10">
    <property type="entry name" value="Heme oxygenase-like"/>
    <property type="match status" value="1"/>
</dbReference>
<evidence type="ECO:0000256" key="6">
    <source>
        <dbReference type="ARBA" id="ARBA00047547"/>
    </source>
</evidence>
<comment type="subcellular location">
    <subcellularLocation>
        <location evidence="3">Endoplasmic reticulum membrane</location>
        <topology evidence="3">Single-pass type IV membrane protein</topology>
        <orientation evidence="3">Cytoplasmic side</orientation>
    </subcellularLocation>
</comment>
<keyword evidence="8" id="KW-1185">Reference proteome</keyword>
<dbReference type="InterPro" id="IPR002051">
    <property type="entry name" value="Haem_Oase"/>
</dbReference>
<dbReference type="PANTHER" id="PTHR10720:SF1">
    <property type="entry name" value="HEME OXYGENASE 1"/>
    <property type="match status" value="1"/>
</dbReference>
<name>A0A8C9P1E3_SPEDA</name>
<reference evidence="7" key="1">
    <citation type="submission" date="2025-08" db="UniProtKB">
        <authorList>
            <consortium name="Ensembl"/>
        </authorList>
    </citation>
    <scope>IDENTIFICATION</scope>
</reference>
<dbReference type="GO" id="GO:0042167">
    <property type="term" value="P:heme catabolic process"/>
    <property type="evidence" value="ECO:0007669"/>
    <property type="project" value="TreeGrafter"/>
</dbReference>
<dbReference type="PANTHER" id="PTHR10720">
    <property type="entry name" value="HEME OXYGENASE"/>
    <property type="match status" value="1"/>
</dbReference>
<keyword evidence="1" id="KW-0256">Endoplasmic reticulum</keyword>
<comment type="subunit">
    <text evidence="5">Homodimer and higher order homooligomer. Oligomerization is crucial for its stability and function in the endoplasmic reticulum. Interacts with FLVCR2; this interaction is potentiated in the presence of heme.</text>
</comment>
<evidence type="ECO:0000256" key="4">
    <source>
        <dbReference type="ARBA" id="ARBA00040247"/>
    </source>
</evidence>
<dbReference type="Ensembl" id="ENSSDAT00000002093.1">
    <property type="protein sequence ID" value="ENSSDAP00000001805.1"/>
    <property type="gene ID" value="ENSSDAG00000001780.1"/>
</dbReference>
<evidence type="ECO:0000313" key="8">
    <source>
        <dbReference type="Proteomes" id="UP000694422"/>
    </source>
</evidence>
<proteinExistence type="predicted"/>
<dbReference type="InterPro" id="IPR016053">
    <property type="entry name" value="Haem_Oase-like"/>
</dbReference>
<dbReference type="GO" id="GO:0004392">
    <property type="term" value="F:heme oxygenase (decyclizing) activity"/>
    <property type="evidence" value="ECO:0007669"/>
    <property type="project" value="UniProtKB-EC"/>
</dbReference>
<dbReference type="GO" id="GO:0005789">
    <property type="term" value="C:endoplasmic reticulum membrane"/>
    <property type="evidence" value="ECO:0007669"/>
    <property type="project" value="UniProtKB-SubCell"/>
</dbReference>
<dbReference type="Pfam" id="PF01126">
    <property type="entry name" value="Heme_oxygenase"/>
    <property type="match status" value="1"/>
</dbReference>
<comment type="function">
    <text evidence="2">Catalyzes the oxidative cleavage of heme at the alpha-methene bridge carbon, released as carbon monoxide (CO), to generate biliverdin IXalpha, while releasing the central heme iron chelate as ferrous iron.</text>
</comment>
<dbReference type="GO" id="GO:0006979">
    <property type="term" value="P:response to oxidative stress"/>
    <property type="evidence" value="ECO:0007669"/>
    <property type="project" value="TreeGrafter"/>
</dbReference>
<protein>
    <recommendedName>
        <fullName evidence="4">Heme oxygenase 1</fullName>
    </recommendedName>
</protein>
<comment type="catalytic activity">
    <reaction evidence="6">
        <text>heme b + 3 reduced [NADPH--hemoprotein reductase] + 3 O2 = biliverdin IXalpha + CO + Fe(2+) + 3 oxidized [NADPH--hemoprotein reductase] + 3 H2O + H(+)</text>
        <dbReference type="Rhea" id="RHEA:21764"/>
        <dbReference type="Rhea" id="RHEA-COMP:11964"/>
        <dbReference type="Rhea" id="RHEA-COMP:11965"/>
        <dbReference type="ChEBI" id="CHEBI:15377"/>
        <dbReference type="ChEBI" id="CHEBI:15378"/>
        <dbReference type="ChEBI" id="CHEBI:15379"/>
        <dbReference type="ChEBI" id="CHEBI:17245"/>
        <dbReference type="ChEBI" id="CHEBI:29033"/>
        <dbReference type="ChEBI" id="CHEBI:57618"/>
        <dbReference type="ChEBI" id="CHEBI:57991"/>
        <dbReference type="ChEBI" id="CHEBI:58210"/>
        <dbReference type="ChEBI" id="CHEBI:60344"/>
        <dbReference type="EC" id="1.14.14.18"/>
    </reaction>
    <physiologicalReaction direction="left-to-right" evidence="6">
        <dbReference type="Rhea" id="RHEA:21765"/>
    </physiologicalReaction>
</comment>
<dbReference type="SUPFAM" id="SSF48613">
    <property type="entry name" value="Heme oxygenase-like"/>
    <property type="match status" value="1"/>
</dbReference>
<evidence type="ECO:0000256" key="1">
    <source>
        <dbReference type="ARBA" id="ARBA00022824"/>
    </source>
</evidence>
<dbReference type="GO" id="GO:0020037">
    <property type="term" value="F:heme binding"/>
    <property type="evidence" value="ECO:0007669"/>
    <property type="project" value="TreeGrafter"/>
</dbReference>
<dbReference type="AlphaFoldDB" id="A0A8C9P1E3"/>
<dbReference type="PRINTS" id="PR00088">
    <property type="entry name" value="HAEMOXYGNASE"/>
</dbReference>
<organism evidence="7 8">
    <name type="scientific">Spermophilus dauricus</name>
    <name type="common">Daurian ground squirrel</name>
    <dbReference type="NCBI Taxonomy" id="99837"/>
    <lineage>
        <taxon>Eukaryota</taxon>
        <taxon>Metazoa</taxon>
        <taxon>Chordata</taxon>
        <taxon>Craniata</taxon>
        <taxon>Vertebrata</taxon>
        <taxon>Euteleostomi</taxon>
        <taxon>Mammalia</taxon>
        <taxon>Eutheria</taxon>
        <taxon>Euarchontoglires</taxon>
        <taxon>Glires</taxon>
        <taxon>Rodentia</taxon>
        <taxon>Sciuromorpha</taxon>
        <taxon>Sciuridae</taxon>
        <taxon>Xerinae</taxon>
        <taxon>Marmotini</taxon>
        <taxon>Spermophilus</taxon>
    </lineage>
</organism>